<evidence type="ECO:0000313" key="2">
    <source>
        <dbReference type="EMBL" id="BAT59624.1"/>
    </source>
</evidence>
<evidence type="ECO:0000313" key="3">
    <source>
        <dbReference type="Proteomes" id="UP000236884"/>
    </source>
</evidence>
<dbReference type="InterPro" id="IPR020845">
    <property type="entry name" value="AMP-binding_CS"/>
</dbReference>
<dbReference type="Gene3D" id="3.40.50.12780">
    <property type="entry name" value="N-terminal domain of ligase-like"/>
    <property type="match status" value="1"/>
</dbReference>
<dbReference type="Pfam" id="PF00501">
    <property type="entry name" value="AMP-binding"/>
    <property type="match status" value="1"/>
</dbReference>
<protein>
    <submittedName>
        <fullName evidence="2">Long-chain-fatty-acid--CoA ligase</fullName>
        <ecNumber evidence="2">6.2.1.3</ecNumber>
    </submittedName>
</protein>
<proteinExistence type="predicted"/>
<reference evidence="2 3" key="1">
    <citation type="submission" date="2015-08" db="EMBL/GenBank/DDBJ databases">
        <title>Investigation of the bacterial diversity of lava forest soil.</title>
        <authorList>
            <person name="Lee J.S."/>
        </authorList>
    </citation>
    <scope>NUCLEOTIDE SEQUENCE [LARGE SCALE GENOMIC DNA]</scope>
    <source>
        <strain evidence="2 3">GJW-30</strain>
    </source>
</reference>
<dbReference type="Proteomes" id="UP000236884">
    <property type="component" value="Chromosome"/>
</dbReference>
<dbReference type="PROSITE" id="PS00455">
    <property type="entry name" value="AMP_BINDING"/>
    <property type="match status" value="1"/>
</dbReference>
<dbReference type="InterPro" id="IPR042099">
    <property type="entry name" value="ANL_N_sf"/>
</dbReference>
<evidence type="ECO:0000259" key="1">
    <source>
        <dbReference type="Pfam" id="PF00501"/>
    </source>
</evidence>
<dbReference type="KEGG" id="vgo:GJW-30_1_02157"/>
<dbReference type="InterPro" id="IPR000873">
    <property type="entry name" value="AMP-dep_synth/lig_dom"/>
</dbReference>
<sequence length="601" mass="64802">MAAHAARSLNAIEARFRPLQIVRDERAGGSFVLRAVEALRPYPAAMHEHLFRWVTEAPERMFLAERRPGQDGWASITYGEAGEKVLALAAAIADRGLSAERPIVILSGNTIDHQLLTLAGYVAGVPTAPISVAYSLVSQDHGKLKGIIDLLDPGMIYAANGAVFEKPLMLDAMRGREIVVGTPCPALPNATPFSALLKGGSASALDAARATVGADTIAKFLFTSGSTGTPKGVITTHRMLTSNAEMSPQAWPFLDRPQVFVDWLPWSHVFGGNHNMGQILRGGGTLYIDDGKPMPAEFPKTLRNLAEVSPTAYFNVPRAYDLLAHALKSDEALRKRFFAELDVIFYAAASLPEHLWTTLGALAESESDTPASMLTAWGLTETSPTITVLHRHGGESGNIGIPLPGVELKLVPNGPKLEARAKGPNITPGYWRNEKATASAFDEDGFFRTGDALTLVEPKDPGRGVRFNGRVTEDFKLTTGTWVHTGGVRARALAALGPLISDVIVTAPDRDDLGLFIFPSLAAKRDETYAPAVLTALRTMNEGFSGSSERIARAMIMEEPPSLDRGEMTDKGSLNMHAVLEHRDDLLARLYAGNHPDVLRP</sequence>
<gene>
    <name evidence="2" type="primary">lcfB_4</name>
    <name evidence="2" type="ORF">GJW-30_1_02157</name>
</gene>
<keyword evidence="3" id="KW-1185">Reference proteome</keyword>
<dbReference type="EC" id="6.2.1.3" evidence="2"/>
<dbReference type="PANTHER" id="PTHR24096">
    <property type="entry name" value="LONG-CHAIN-FATTY-ACID--COA LIGASE"/>
    <property type="match status" value="1"/>
</dbReference>
<keyword evidence="2" id="KW-0436">Ligase</keyword>
<dbReference type="EMBL" id="AP014946">
    <property type="protein sequence ID" value="BAT59624.1"/>
    <property type="molecule type" value="Genomic_DNA"/>
</dbReference>
<dbReference type="AlphaFoldDB" id="A0A0S3PUM4"/>
<feature type="domain" description="AMP-dependent synthetase/ligase" evidence="1">
    <location>
        <begin position="51"/>
        <end position="431"/>
    </location>
</feature>
<name>A0A0S3PUM4_9BRAD</name>
<dbReference type="OrthoDB" id="9803968at2"/>
<organism evidence="2 3">
    <name type="scientific">Variibacter gotjawalensis</name>
    <dbReference type="NCBI Taxonomy" id="1333996"/>
    <lineage>
        <taxon>Bacteria</taxon>
        <taxon>Pseudomonadati</taxon>
        <taxon>Pseudomonadota</taxon>
        <taxon>Alphaproteobacteria</taxon>
        <taxon>Hyphomicrobiales</taxon>
        <taxon>Nitrobacteraceae</taxon>
        <taxon>Variibacter</taxon>
    </lineage>
</organism>
<dbReference type="Pfam" id="PF23562">
    <property type="entry name" value="AMP-binding_C_3"/>
    <property type="match status" value="1"/>
</dbReference>
<dbReference type="GO" id="GO:0004467">
    <property type="term" value="F:long-chain fatty acid-CoA ligase activity"/>
    <property type="evidence" value="ECO:0007669"/>
    <property type="project" value="UniProtKB-EC"/>
</dbReference>
<dbReference type="SUPFAM" id="SSF56801">
    <property type="entry name" value="Acetyl-CoA synthetase-like"/>
    <property type="match status" value="1"/>
</dbReference>
<accession>A0A0S3PUM4</accession>
<dbReference type="RefSeq" id="WP_096355158.1">
    <property type="nucleotide sequence ID" value="NZ_AP014946.1"/>
</dbReference>
<dbReference type="PANTHER" id="PTHR24096:SF420">
    <property type="entry name" value="LONG-CHAIN-FATTY-ACID--COA LIGASE-RELATED"/>
    <property type="match status" value="1"/>
</dbReference>